<proteinExistence type="predicted"/>
<dbReference type="Proteomes" id="UP001165569">
    <property type="component" value="Unassembled WGS sequence"/>
</dbReference>
<keyword evidence="3" id="KW-1185">Reference proteome</keyword>
<accession>A0AA42C5D1</accession>
<reference evidence="1" key="1">
    <citation type="submission" date="2022-04" db="EMBL/GenBank/DDBJ databases">
        <title>Brenneria sp. isolated from walnut trees in Serbia.</title>
        <authorList>
            <person name="Gasic K."/>
            <person name="Zlatkovic N."/>
            <person name="Kuzmanovic N."/>
        </authorList>
    </citation>
    <scope>NUCLEOTIDE SEQUENCE</scope>
    <source>
        <strain evidence="2">KBI 423</strain>
        <strain evidence="1">KBI 447</strain>
    </source>
</reference>
<evidence type="ECO:0000313" key="3">
    <source>
        <dbReference type="Proteomes" id="UP001165568"/>
    </source>
</evidence>
<name>A0AA42C5D1_9GAMM</name>
<evidence type="ECO:0000313" key="4">
    <source>
        <dbReference type="Proteomes" id="UP001165569"/>
    </source>
</evidence>
<evidence type="ECO:0000313" key="2">
    <source>
        <dbReference type="EMBL" id="MCV9882315.1"/>
    </source>
</evidence>
<dbReference type="RefSeq" id="WP_264090005.1">
    <property type="nucleotide sequence ID" value="NZ_JAMPJT010000005.1"/>
</dbReference>
<comment type="caution">
    <text evidence="1">The sequence shown here is derived from an EMBL/GenBank/DDBJ whole genome shotgun (WGS) entry which is preliminary data.</text>
</comment>
<sequence>MKYSSHHPYFDEKSIMLIPPPYLHATGNEIESLAFAVAPSQRLMGMPEYDASGIHAASVCQEEG</sequence>
<organism evidence="1 4">
    <name type="scientific">Brenneria izbisi</name>
    <dbReference type="NCBI Taxonomy" id="2939450"/>
    <lineage>
        <taxon>Bacteria</taxon>
        <taxon>Pseudomonadati</taxon>
        <taxon>Pseudomonadota</taxon>
        <taxon>Gammaproteobacteria</taxon>
        <taxon>Enterobacterales</taxon>
        <taxon>Pectobacteriaceae</taxon>
        <taxon>Brenneria</taxon>
    </lineage>
</organism>
<dbReference type="EMBL" id="JAMPJU010000005">
    <property type="protein sequence ID" value="MCV9882315.1"/>
    <property type="molecule type" value="Genomic_DNA"/>
</dbReference>
<dbReference type="EMBL" id="JAMPJT010000005">
    <property type="protein sequence ID" value="MCV9879021.1"/>
    <property type="molecule type" value="Genomic_DNA"/>
</dbReference>
<gene>
    <name evidence="1" type="ORF">NC803_09180</name>
    <name evidence="2" type="ORF">NC856_08515</name>
</gene>
<evidence type="ECO:0000313" key="1">
    <source>
        <dbReference type="EMBL" id="MCV9879021.1"/>
    </source>
</evidence>
<dbReference type="AlphaFoldDB" id="A0AA42C5D1"/>
<protein>
    <submittedName>
        <fullName evidence="1">Uncharacterized protein</fullName>
    </submittedName>
</protein>
<dbReference type="Proteomes" id="UP001165568">
    <property type="component" value="Unassembled WGS sequence"/>
</dbReference>